<keyword evidence="6 9" id="KW-0472">Membrane</keyword>
<dbReference type="GO" id="GO:0016020">
    <property type="term" value="C:membrane"/>
    <property type="evidence" value="ECO:0007669"/>
    <property type="project" value="UniProtKB-SubCell"/>
</dbReference>
<evidence type="ECO:0000313" key="10">
    <source>
        <dbReference type="EMBL" id="KAK9060984.1"/>
    </source>
</evidence>
<protein>
    <recommendedName>
        <fullName evidence="7">Oleosin</fullName>
    </recommendedName>
</protein>
<accession>A0AAP0CXC3</accession>
<keyword evidence="11" id="KW-1185">Reference proteome</keyword>
<dbReference type="GO" id="GO:0012511">
    <property type="term" value="C:monolayer-surrounded lipid storage body"/>
    <property type="evidence" value="ECO:0007669"/>
    <property type="project" value="InterPro"/>
</dbReference>
<keyword evidence="5 9" id="KW-1133">Transmembrane helix</keyword>
<dbReference type="PANTHER" id="PTHR33203">
    <property type="entry name" value="OLEOSIN"/>
    <property type="match status" value="1"/>
</dbReference>
<dbReference type="Proteomes" id="UP001408789">
    <property type="component" value="Unassembled WGS sequence"/>
</dbReference>
<dbReference type="PROSITE" id="PS00811">
    <property type="entry name" value="OLEOSINS"/>
    <property type="match status" value="1"/>
</dbReference>
<sequence length="155" mass="16225">MTAIHHQEGQGMRQQPWREPMAHRVVKAATAVTAGGSLLVLSGLTLTATVIGLTLATPILVIFSPVLVPAVIALFVLASGFLSAGGFGVAAATVLSWMYRYVVSGEHGTGEESFDHMTRKLGSKGEEHHDEVGKGHHATGGVHMTTGARAGLYRG</sequence>
<evidence type="ECO:0000256" key="6">
    <source>
        <dbReference type="ARBA" id="ARBA00023136"/>
    </source>
</evidence>
<evidence type="ECO:0000256" key="1">
    <source>
        <dbReference type="ARBA" id="ARBA00002582"/>
    </source>
</evidence>
<evidence type="ECO:0000313" key="11">
    <source>
        <dbReference type="Proteomes" id="UP001408789"/>
    </source>
</evidence>
<evidence type="ECO:0000256" key="5">
    <source>
        <dbReference type="ARBA" id="ARBA00022989"/>
    </source>
</evidence>
<reference evidence="10 11" key="1">
    <citation type="submission" date="2024-04" db="EMBL/GenBank/DDBJ databases">
        <title>The reference genome of an endangered Asteraceae, Deinandra increscens subsp. villosa, native to the Central Coast of California.</title>
        <authorList>
            <person name="Guilliams M."/>
            <person name="Hasenstab-Lehman K."/>
            <person name="Meyer R."/>
            <person name="Mcevoy S."/>
        </authorList>
    </citation>
    <scope>NUCLEOTIDE SEQUENCE [LARGE SCALE GENOMIC DNA]</scope>
    <source>
        <tissue evidence="10">Leaf</tissue>
    </source>
</reference>
<keyword evidence="3 7" id="KW-0551">Lipid droplet</keyword>
<comment type="subcellular location">
    <subcellularLocation>
        <location evidence="7">Lipid droplet</location>
    </subcellularLocation>
    <subcellularLocation>
        <location evidence="7">Membrane</location>
        <topology evidence="7">Multi-pass membrane protein</topology>
    </subcellularLocation>
</comment>
<evidence type="ECO:0000256" key="8">
    <source>
        <dbReference type="SAM" id="MobiDB-lite"/>
    </source>
</evidence>
<evidence type="ECO:0000256" key="3">
    <source>
        <dbReference type="ARBA" id="ARBA00022677"/>
    </source>
</evidence>
<comment type="function">
    <text evidence="1">May have a structural role to stabilize the lipid body during desiccation of the seed by preventing coalescence of the oil. Probably interacts with both lipid and phospholipid moieties of lipid bodies. May also provide recognition signals for specific lipase anchorage in lipolysis during seedling growth.</text>
</comment>
<dbReference type="GO" id="GO:0005576">
    <property type="term" value="C:extracellular region"/>
    <property type="evidence" value="ECO:0007669"/>
    <property type="project" value="TreeGrafter"/>
</dbReference>
<organism evidence="10 11">
    <name type="scientific">Deinandra increscens subsp. villosa</name>
    <dbReference type="NCBI Taxonomy" id="3103831"/>
    <lineage>
        <taxon>Eukaryota</taxon>
        <taxon>Viridiplantae</taxon>
        <taxon>Streptophyta</taxon>
        <taxon>Embryophyta</taxon>
        <taxon>Tracheophyta</taxon>
        <taxon>Spermatophyta</taxon>
        <taxon>Magnoliopsida</taxon>
        <taxon>eudicotyledons</taxon>
        <taxon>Gunneridae</taxon>
        <taxon>Pentapetalae</taxon>
        <taxon>asterids</taxon>
        <taxon>campanulids</taxon>
        <taxon>Asterales</taxon>
        <taxon>Asteraceae</taxon>
        <taxon>Asteroideae</taxon>
        <taxon>Heliantheae alliance</taxon>
        <taxon>Madieae</taxon>
        <taxon>Madiinae</taxon>
        <taxon>Deinandra</taxon>
    </lineage>
</organism>
<dbReference type="Pfam" id="PF01277">
    <property type="entry name" value="Oleosin"/>
    <property type="match status" value="1"/>
</dbReference>
<dbReference type="GO" id="GO:0009791">
    <property type="term" value="P:post-embryonic development"/>
    <property type="evidence" value="ECO:0007669"/>
    <property type="project" value="UniProtKB-ARBA"/>
</dbReference>
<keyword evidence="4 9" id="KW-0812">Transmembrane</keyword>
<evidence type="ECO:0000256" key="7">
    <source>
        <dbReference type="RuleBase" id="RU000540"/>
    </source>
</evidence>
<feature type="region of interest" description="Disordered" evidence="8">
    <location>
        <begin position="122"/>
        <end position="143"/>
    </location>
</feature>
<dbReference type="InterPro" id="IPR000136">
    <property type="entry name" value="Oleosin"/>
</dbReference>
<feature type="transmembrane region" description="Helical" evidence="9">
    <location>
        <begin position="28"/>
        <end position="61"/>
    </location>
</feature>
<dbReference type="PANTHER" id="PTHR33203:SF25">
    <property type="entry name" value="OLEOSIN 18.5 KDA"/>
    <property type="match status" value="1"/>
</dbReference>
<evidence type="ECO:0000256" key="2">
    <source>
        <dbReference type="ARBA" id="ARBA00010858"/>
    </source>
</evidence>
<dbReference type="GO" id="GO:0048608">
    <property type="term" value="P:reproductive structure development"/>
    <property type="evidence" value="ECO:0007669"/>
    <property type="project" value="UniProtKB-ARBA"/>
</dbReference>
<comment type="similarity">
    <text evidence="2 7">Belongs to the oleosin family.</text>
</comment>
<feature type="transmembrane region" description="Helical" evidence="9">
    <location>
        <begin position="67"/>
        <end position="95"/>
    </location>
</feature>
<name>A0AAP0CXC3_9ASTR</name>
<evidence type="ECO:0000256" key="9">
    <source>
        <dbReference type="SAM" id="Phobius"/>
    </source>
</evidence>
<dbReference type="AlphaFoldDB" id="A0AAP0CXC3"/>
<comment type="caution">
    <text evidence="10">The sequence shown here is derived from an EMBL/GenBank/DDBJ whole genome shotgun (WGS) entry which is preliminary data.</text>
</comment>
<dbReference type="EMBL" id="JBCNJP010000019">
    <property type="protein sequence ID" value="KAK9060984.1"/>
    <property type="molecule type" value="Genomic_DNA"/>
</dbReference>
<dbReference type="GO" id="GO:0019915">
    <property type="term" value="P:lipid storage"/>
    <property type="evidence" value="ECO:0007669"/>
    <property type="project" value="TreeGrafter"/>
</dbReference>
<evidence type="ECO:0000256" key="4">
    <source>
        <dbReference type="ARBA" id="ARBA00022692"/>
    </source>
</evidence>
<proteinExistence type="inferred from homology"/>
<gene>
    <name evidence="10" type="ORF">SSX86_018164</name>
</gene>
<feature type="compositionally biased region" description="Basic and acidic residues" evidence="8">
    <location>
        <begin position="122"/>
        <end position="134"/>
    </location>
</feature>